<gene>
    <name evidence="5 7" type="primary">rplD</name>
    <name evidence="7" type="ORF">NP095_02320</name>
</gene>
<reference evidence="7 8" key="1">
    <citation type="submission" date="2022-07" db="EMBL/GenBank/DDBJ databases">
        <title>Novel species in genus Aeromicrobium.</title>
        <authorList>
            <person name="Ye L."/>
        </authorList>
    </citation>
    <scope>NUCLEOTIDE SEQUENCE [LARGE SCALE GENOMIC DNA]</scope>
    <source>
        <strain evidence="8">zg-Y50</strain>
    </source>
</reference>
<evidence type="ECO:0000313" key="8">
    <source>
        <dbReference type="Proteomes" id="UP001315860"/>
    </source>
</evidence>
<keyword evidence="3 5" id="KW-0687">Ribonucleoprotein</keyword>
<comment type="similarity">
    <text evidence="1 5">Belongs to the universal ribosomal protein uL4 family.</text>
</comment>
<dbReference type="GO" id="GO:0005840">
    <property type="term" value="C:ribosome"/>
    <property type="evidence" value="ECO:0007669"/>
    <property type="project" value="UniProtKB-KW"/>
</dbReference>
<dbReference type="InterPro" id="IPR023574">
    <property type="entry name" value="Ribosomal_uL4_dom_sf"/>
</dbReference>
<protein>
    <recommendedName>
        <fullName evidence="4 5">Large ribosomal subunit protein uL4</fullName>
    </recommendedName>
</protein>
<name>A0ABY5KKV9_9ACTN</name>
<evidence type="ECO:0000256" key="6">
    <source>
        <dbReference type="SAM" id="MobiDB-lite"/>
    </source>
</evidence>
<dbReference type="Pfam" id="PF00573">
    <property type="entry name" value="Ribosomal_L4"/>
    <property type="match status" value="1"/>
</dbReference>
<dbReference type="Gene3D" id="3.40.1370.10">
    <property type="match status" value="1"/>
</dbReference>
<keyword evidence="2 5" id="KW-0689">Ribosomal protein</keyword>
<evidence type="ECO:0000313" key="7">
    <source>
        <dbReference type="EMBL" id="UUI68963.1"/>
    </source>
</evidence>
<comment type="function">
    <text evidence="5">One of the primary rRNA binding proteins, this protein initially binds near the 5'-end of the 23S rRNA. It is important during the early stages of 50S assembly. It makes multiple contacts with different domains of the 23S rRNA in the assembled 50S subunit and ribosome.</text>
</comment>
<sequence length="324" mass="34204">MAKTIDVDLPVDIFDARVSIPLMHQVVTAQLAAARQGTHSVKTRAEVRGGGKKPYRQKGTGRARQGSIRAPQYAGGGIVHGPTPRSYDQRTPKKMKAAALRGALTDRARSGRLHVIESFVTGDAPSTKAALAAVRDLTIRPRVLVVLDRDDAVTAKSLRNAELIATITFDQLNTYDVLLADDVVFTKAAFDAFVAARSAEGVDTVKLSQAVVESDAPAPKPAKKTAKKVAAQAETAPAETAPADEAKAGATKTQPYGPGSKAPLASGNAPKGHEIKGNENSKKYHTPDSQWYDQTVAEVWFDSVESAEAAGFAPAGGAEAQEEN</sequence>
<dbReference type="PANTHER" id="PTHR10746">
    <property type="entry name" value="50S RIBOSOMAL PROTEIN L4"/>
    <property type="match status" value="1"/>
</dbReference>
<evidence type="ECO:0000256" key="2">
    <source>
        <dbReference type="ARBA" id="ARBA00022980"/>
    </source>
</evidence>
<dbReference type="EMBL" id="CP101990">
    <property type="protein sequence ID" value="UUI68963.1"/>
    <property type="molecule type" value="Genomic_DNA"/>
</dbReference>
<feature type="region of interest" description="Disordered" evidence="6">
    <location>
        <begin position="215"/>
        <end position="289"/>
    </location>
</feature>
<dbReference type="HAMAP" id="MF_01328_B">
    <property type="entry name" value="Ribosomal_uL4_B"/>
    <property type="match status" value="1"/>
</dbReference>
<evidence type="ECO:0000256" key="5">
    <source>
        <dbReference type="HAMAP-Rule" id="MF_01328"/>
    </source>
</evidence>
<evidence type="ECO:0000256" key="3">
    <source>
        <dbReference type="ARBA" id="ARBA00023274"/>
    </source>
</evidence>
<dbReference type="Proteomes" id="UP001315860">
    <property type="component" value="Chromosome"/>
</dbReference>
<keyword evidence="5" id="KW-0699">rRNA-binding</keyword>
<evidence type="ECO:0000256" key="1">
    <source>
        <dbReference type="ARBA" id="ARBA00010528"/>
    </source>
</evidence>
<organism evidence="7 8">
    <name type="scientific">Aeromicrobium duanguangcaii</name>
    <dbReference type="NCBI Taxonomy" id="2968086"/>
    <lineage>
        <taxon>Bacteria</taxon>
        <taxon>Bacillati</taxon>
        <taxon>Actinomycetota</taxon>
        <taxon>Actinomycetes</taxon>
        <taxon>Propionibacteriales</taxon>
        <taxon>Nocardioidaceae</taxon>
        <taxon>Aeromicrobium</taxon>
    </lineage>
</organism>
<proteinExistence type="inferred from homology"/>
<dbReference type="RefSeq" id="WP_232417645.1">
    <property type="nucleotide sequence ID" value="NZ_CP101990.1"/>
</dbReference>
<dbReference type="InterPro" id="IPR013005">
    <property type="entry name" value="Ribosomal_uL4-like"/>
</dbReference>
<dbReference type="InterPro" id="IPR002136">
    <property type="entry name" value="Ribosomal_uL4"/>
</dbReference>
<feature type="compositionally biased region" description="Basic and acidic residues" evidence="6">
    <location>
        <begin position="271"/>
        <end position="286"/>
    </location>
</feature>
<dbReference type="PANTHER" id="PTHR10746:SF6">
    <property type="entry name" value="LARGE RIBOSOMAL SUBUNIT PROTEIN UL4M"/>
    <property type="match status" value="1"/>
</dbReference>
<feature type="compositionally biased region" description="Low complexity" evidence="6">
    <location>
        <begin position="228"/>
        <end position="252"/>
    </location>
</feature>
<feature type="region of interest" description="Disordered" evidence="6">
    <location>
        <begin position="72"/>
        <end position="91"/>
    </location>
</feature>
<feature type="region of interest" description="Disordered" evidence="6">
    <location>
        <begin position="39"/>
        <end position="65"/>
    </location>
</feature>
<feature type="compositionally biased region" description="Basic residues" evidence="6">
    <location>
        <begin position="50"/>
        <end position="61"/>
    </location>
</feature>
<evidence type="ECO:0000256" key="4">
    <source>
        <dbReference type="ARBA" id="ARBA00035244"/>
    </source>
</evidence>
<dbReference type="SUPFAM" id="SSF52166">
    <property type="entry name" value="Ribosomal protein L4"/>
    <property type="match status" value="1"/>
</dbReference>
<comment type="function">
    <text evidence="5">Forms part of the polypeptide exit tunnel.</text>
</comment>
<keyword evidence="5" id="KW-0694">RNA-binding</keyword>
<dbReference type="NCBIfam" id="TIGR03953">
    <property type="entry name" value="rplD_bact"/>
    <property type="match status" value="1"/>
</dbReference>
<accession>A0ABY5KKV9</accession>
<comment type="subunit">
    <text evidence="5">Part of the 50S ribosomal subunit.</text>
</comment>
<keyword evidence="8" id="KW-1185">Reference proteome</keyword>